<name>A0A8J3WLJ8_9ACTN</name>
<evidence type="ECO:0000256" key="1">
    <source>
        <dbReference type="SAM" id="MobiDB-lite"/>
    </source>
</evidence>
<keyword evidence="3" id="KW-1185">Reference proteome</keyword>
<organism evidence="2 3">
    <name type="scientific">Planobispora siamensis</name>
    <dbReference type="NCBI Taxonomy" id="936338"/>
    <lineage>
        <taxon>Bacteria</taxon>
        <taxon>Bacillati</taxon>
        <taxon>Actinomycetota</taxon>
        <taxon>Actinomycetes</taxon>
        <taxon>Streptosporangiales</taxon>
        <taxon>Streptosporangiaceae</taxon>
        <taxon>Planobispora</taxon>
    </lineage>
</organism>
<sequence length="133" mass="14803">MHDTPWFETDAAIACVDLIGRSGATNFEFGYLHDDVPMEEAAWYAHAQYRGARITAQGHRDPIAAMEELARKVLAGGLCTGCQCTVSLSDDGAGLCRWRRMGPRWEMGCKITPPPSPKKRRRAKKKRGGKRRA</sequence>
<evidence type="ECO:0000313" key="2">
    <source>
        <dbReference type="EMBL" id="GIH95374.1"/>
    </source>
</evidence>
<dbReference type="AlphaFoldDB" id="A0A8J3WLJ8"/>
<evidence type="ECO:0000313" key="3">
    <source>
        <dbReference type="Proteomes" id="UP000619788"/>
    </source>
</evidence>
<gene>
    <name evidence="2" type="ORF">Psi01_60040</name>
</gene>
<dbReference type="RefSeq" id="WP_204067470.1">
    <property type="nucleotide sequence ID" value="NZ_BOOJ01000052.1"/>
</dbReference>
<comment type="caution">
    <text evidence="2">The sequence shown here is derived from an EMBL/GenBank/DDBJ whole genome shotgun (WGS) entry which is preliminary data.</text>
</comment>
<protein>
    <submittedName>
        <fullName evidence="2">Uncharacterized protein</fullName>
    </submittedName>
</protein>
<feature type="compositionally biased region" description="Basic residues" evidence="1">
    <location>
        <begin position="117"/>
        <end position="133"/>
    </location>
</feature>
<dbReference type="EMBL" id="BOOJ01000052">
    <property type="protein sequence ID" value="GIH95374.1"/>
    <property type="molecule type" value="Genomic_DNA"/>
</dbReference>
<reference evidence="2 3" key="1">
    <citation type="submission" date="2021-01" db="EMBL/GenBank/DDBJ databases">
        <title>Whole genome shotgun sequence of Planobispora siamensis NBRC 107568.</title>
        <authorList>
            <person name="Komaki H."/>
            <person name="Tamura T."/>
        </authorList>
    </citation>
    <scope>NUCLEOTIDE SEQUENCE [LARGE SCALE GENOMIC DNA]</scope>
    <source>
        <strain evidence="2 3">NBRC 107568</strain>
    </source>
</reference>
<accession>A0A8J3WLJ8</accession>
<proteinExistence type="predicted"/>
<feature type="region of interest" description="Disordered" evidence="1">
    <location>
        <begin position="107"/>
        <end position="133"/>
    </location>
</feature>
<dbReference type="Proteomes" id="UP000619788">
    <property type="component" value="Unassembled WGS sequence"/>
</dbReference>